<dbReference type="EMBL" id="JAPTYD010000004">
    <property type="protein sequence ID" value="MCZ0961098.1"/>
    <property type="molecule type" value="Genomic_DNA"/>
</dbReference>
<dbReference type="SMART" id="SM00862">
    <property type="entry name" value="Trans_reg_C"/>
    <property type="match status" value="1"/>
</dbReference>
<dbReference type="Gene3D" id="1.10.10.10">
    <property type="entry name" value="Winged helix-like DNA-binding domain superfamily/Winged helix DNA-binding domain"/>
    <property type="match status" value="1"/>
</dbReference>
<accession>A0ABT4J1U7</accession>
<feature type="DNA-binding region" description="OmpR/PhoB-type" evidence="2">
    <location>
        <begin position="21"/>
        <end position="119"/>
    </location>
</feature>
<dbReference type="CDD" id="cd00383">
    <property type="entry name" value="trans_reg_C"/>
    <property type="match status" value="1"/>
</dbReference>
<dbReference type="Pfam" id="PF00486">
    <property type="entry name" value="Trans_reg_C"/>
    <property type="match status" value="1"/>
</dbReference>
<evidence type="ECO:0000256" key="3">
    <source>
        <dbReference type="SAM" id="MobiDB-lite"/>
    </source>
</evidence>
<evidence type="ECO:0000256" key="2">
    <source>
        <dbReference type="PROSITE-ProRule" id="PRU01091"/>
    </source>
</evidence>
<proteinExistence type="predicted"/>
<dbReference type="Gene3D" id="1.25.40.10">
    <property type="entry name" value="Tetratricopeptide repeat domain"/>
    <property type="match status" value="1"/>
</dbReference>
<feature type="region of interest" description="Disordered" evidence="3">
    <location>
        <begin position="1"/>
        <end position="20"/>
    </location>
</feature>
<evidence type="ECO:0000256" key="1">
    <source>
        <dbReference type="ARBA" id="ARBA00023125"/>
    </source>
</evidence>
<feature type="domain" description="OmpR/PhoB-type" evidence="4">
    <location>
        <begin position="21"/>
        <end position="119"/>
    </location>
</feature>
<name>A0ABT4J1U7_9RHOB</name>
<evidence type="ECO:0000313" key="5">
    <source>
        <dbReference type="EMBL" id="MCZ0961098.1"/>
    </source>
</evidence>
<protein>
    <submittedName>
        <fullName evidence="5">Winged helix-turn-helix domain-containing protein</fullName>
    </submittedName>
</protein>
<comment type="caution">
    <text evidence="5">The sequence shown here is derived from an EMBL/GenBank/DDBJ whole genome shotgun (WGS) entry which is preliminary data.</text>
</comment>
<dbReference type="RefSeq" id="WP_268941095.1">
    <property type="nucleotide sequence ID" value="NZ_JAPTYD010000004.1"/>
</dbReference>
<dbReference type="InterPro" id="IPR016032">
    <property type="entry name" value="Sig_transdc_resp-reg_C-effctor"/>
</dbReference>
<sequence length="452" mass="48730">MRPRGTVQAGDGWVGNGDTPPPAATLARFGGFTLENGLLRHKDEVVRLPPKETRLLACLVEASGAILPVGLLLDRVWGTEPVGPESLTRCLSMLRTQLARFTAEPVIETFHRRGYRLALPVKHYTLESGGTLNPIWQTSFRQAEELFLQALQLLGRRSRIEFAMAQERLGKSVAIDPNYLPALTAIGDLHIASAMRRYDHPRLAGQRAAAVACDTIKRFPEAGGAKAILGFSLAVIEGKDEGFALLDDAVRLDPEGWLIRFYRGWALGGIGRFDEALADMVAGLRLSPMNPGLIGAYGHVLFCAGRAQDALAVLREAVQVLPLTTTVHAALAEVAGWLSLHDEALAHGRLTETLSEGSSSLSGVFAYALARAGRTDEAHETIERFTSSGDLGPIPSLIAPVYLALGHPNLAKAALARAEEEGCTFRHLARWDPRLSNRPSSGDAGLQVLPCP</sequence>
<dbReference type="Proteomes" id="UP001149822">
    <property type="component" value="Unassembled WGS sequence"/>
</dbReference>
<evidence type="ECO:0000259" key="4">
    <source>
        <dbReference type="PROSITE" id="PS51755"/>
    </source>
</evidence>
<gene>
    <name evidence="5" type="ORF">OU682_05635</name>
</gene>
<dbReference type="InterPro" id="IPR011990">
    <property type="entry name" value="TPR-like_helical_dom_sf"/>
</dbReference>
<evidence type="ECO:0000313" key="6">
    <source>
        <dbReference type="Proteomes" id="UP001149822"/>
    </source>
</evidence>
<keyword evidence="6" id="KW-1185">Reference proteome</keyword>
<organism evidence="5 6">
    <name type="scientific">Paracoccus benzoatiresistens</name>
    <dbReference type="NCBI Taxonomy" id="2997341"/>
    <lineage>
        <taxon>Bacteria</taxon>
        <taxon>Pseudomonadati</taxon>
        <taxon>Pseudomonadota</taxon>
        <taxon>Alphaproteobacteria</taxon>
        <taxon>Rhodobacterales</taxon>
        <taxon>Paracoccaceae</taxon>
        <taxon>Paracoccus</taxon>
    </lineage>
</organism>
<keyword evidence="1 2" id="KW-0238">DNA-binding</keyword>
<dbReference type="InterPro" id="IPR001867">
    <property type="entry name" value="OmpR/PhoB-type_DNA-bd"/>
</dbReference>
<dbReference type="InterPro" id="IPR036388">
    <property type="entry name" value="WH-like_DNA-bd_sf"/>
</dbReference>
<reference evidence="5" key="1">
    <citation type="submission" date="2022-12" db="EMBL/GenBank/DDBJ databases">
        <title>Paracoccus sp. EF6 isolated from a lake water.</title>
        <authorList>
            <person name="Liu H."/>
        </authorList>
    </citation>
    <scope>NUCLEOTIDE SEQUENCE</scope>
    <source>
        <strain evidence="5">EF6</strain>
    </source>
</reference>
<dbReference type="SUPFAM" id="SSF48452">
    <property type="entry name" value="TPR-like"/>
    <property type="match status" value="1"/>
</dbReference>
<dbReference type="SUPFAM" id="SSF46894">
    <property type="entry name" value="C-terminal effector domain of the bipartite response regulators"/>
    <property type="match status" value="1"/>
</dbReference>
<dbReference type="PROSITE" id="PS51755">
    <property type="entry name" value="OMPR_PHOB"/>
    <property type="match status" value="1"/>
</dbReference>